<dbReference type="AlphaFoldDB" id="A0AAN6Y8B9"/>
<gene>
    <name evidence="1" type="ORF">QBC37DRAFT_373615</name>
</gene>
<evidence type="ECO:0000313" key="1">
    <source>
        <dbReference type="EMBL" id="KAK4213795.1"/>
    </source>
</evidence>
<dbReference type="GO" id="GO:0008237">
    <property type="term" value="F:metallopeptidase activity"/>
    <property type="evidence" value="ECO:0007669"/>
    <property type="project" value="InterPro"/>
</dbReference>
<proteinExistence type="predicted"/>
<keyword evidence="2" id="KW-1185">Reference proteome</keyword>
<dbReference type="EMBL" id="MU858103">
    <property type="protein sequence ID" value="KAK4213795.1"/>
    <property type="molecule type" value="Genomic_DNA"/>
</dbReference>
<protein>
    <submittedName>
        <fullName evidence="1">Uncharacterized protein</fullName>
    </submittedName>
</protein>
<reference evidence="1" key="2">
    <citation type="submission" date="2023-05" db="EMBL/GenBank/DDBJ databases">
        <authorList>
            <consortium name="Lawrence Berkeley National Laboratory"/>
            <person name="Steindorff A."/>
            <person name="Hensen N."/>
            <person name="Bonometti L."/>
            <person name="Westerberg I."/>
            <person name="Brannstrom I.O."/>
            <person name="Guillou S."/>
            <person name="Cros-Aarteil S."/>
            <person name="Calhoun S."/>
            <person name="Haridas S."/>
            <person name="Kuo A."/>
            <person name="Mondo S."/>
            <person name="Pangilinan J."/>
            <person name="Riley R."/>
            <person name="Labutti K."/>
            <person name="Andreopoulos B."/>
            <person name="Lipzen A."/>
            <person name="Chen C."/>
            <person name="Yanf M."/>
            <person name="Daum C."/>
            <person name="Ng V."/>
            <person name="Clum A."/>
            <person name="Ohm R."/>
            <person name="Martin F."/>
            <person name="Silar P."/>
            <person name="Natvig D."/>
            <person name="Lalanne C."/>
            <person name="Gautier V."/>
            <person name="Ament-Velasquez S.L."/>
            <person name="Kruys A."/>
            <person name="Hutchinson M.I."/>
            <person name="Powell A.J."/>
            <person name="Barry K."/>
            <person name="Miller A.N."/>
            <person name="Grigoriev I.V."/>
            <person name="Debuchy R."/>
            <person name="Gladieux P."/>
            <person name="Thoren M.H."/>
            <person name="Johannesson H."/>
        </authorList>
    </citation>
    <scope>NUCLEOTIDE SEQUENCE</scope>
    <source>
        <strain evidence="1">PSN293</strain>
    </source>
</reference>
<dbReference type="InterPro" id="IPR024079">
    <property type="entry name" value="MetalloPept_cat_dom_sf"/>
</dbReference>
<comment type="caution">
    <text evidence="1">The sequence shown here is derived from an EMBL/GenBank/DDBJ whole genome shotgun (WGS) entry which is preliminary data.</text>
</comment>
<organism evidence="1 2">
    <name type="scientific">Rhypophila decipiens</name>
    <dbReference type="NCBI Taxonomy" id="261697"/>
    <lineage>
        <taxon>Eukaryota</taxon>
        <taxon>Fungi</taxon>
        <taxon>Dikarya</taxon>
        <taxon>Ascomycota</taxon>
        <taxon>Pezizomycotina</taxon>
        <taxon>Sordariomycetes</taxon>
        <taxon>Sordariomycetidae</taxon>
        <taxon>Sordariales</taxon>
        <taxon>Naviculisporaceae</taxon>
        <taxon>Rhypophila</taxon>
    </lineage>
</organism>
<sequence>MQSATQVTQVGQGPGTLPPPISIYLANDSDEECREVLANKESLFQNDGLWPFAPDMVARLPCTKFRITKWTHGYVPRACVRELASRVGSYSAKDPSVVNVTYTDCDTPWVFCNHPQSRMRDSDMAEQFGRLPVKMRSHVRHVMGLPRGPIETCEAYSNFDGDIVFLGVPIHPVTFAAVWVHEVAHSIDSITFWQDEEFSATEKWLTAVEKDSAVPTDYATTNQTENFAENFVLALYVRTGGVIPKDKWNKIKWQQKAIVDKYGDVLDPNGTCSSRKRAICDEIICVYPDSWLHTKGPYSLAQVLAKSDTVGEDHHTQKDLGENGKRTTRPSRILPILKKLSRYSTHWDGQPKTA</sequence>
<name>A0AAN6Y8B9_9PEZI</name>
<dbReference type="SUPFAM" id="SSF55486">
    <property type="entry name" value="Metalloproteases ('zincins'), catalytic domain"/>
    <property type="match status" value="1"/>
</dbReference>
<dbReference type="Gene3D" id="3.40.390.10">
    <property type="entry name" value="Collagenase (Catalytic Domain)"/>
    <property type="match status" value="1"/>
</dbReference>
<dbReference type="Proteomes" id="UP001301769">
    <property type="component" value="Unassembled WGS sequence"/>
</dbReference>
<evidence type="ECO:0000313" key="2">
    <source>
        <dbReference type="Proteomes" id="UP001301769"/>
    </source>
</evidence>
<accession>A0AAN6Y8B9</accession>
<reference evidence="1" key="1">
    <citation type="journal article" date="2023" name="Mol. Phylogenet. Evol.">
        <title>Genome-scale phylogeny and comparative genomics of the fungal order Sordariales.</title>
        <authorList>
            <person name="Hensen N."/>
            <person name="Bonometti L."/>
            <person name="Westerberg I."/>
            <person name="Brannstrom I.O."/>
            <person name="Guillou S."/>
            <person name="Cros-Aarteil S."/>
            <person name="Calhoun S."/>
            <person name="Haridas S."/>
            <person name="Kuo A."/>
            <person name="Mondo S."/>
            <person name="Pangilinan J."/>
            <person name="Riley R."/>
            <person name="LaButti K."/>
            <person name="Andreopoulos B."/>
            <person name="Lipzen A."/>
            <person name="Chen C."/>
            <person name="Yan M."/>
            <person name="Daum C."/>
            <person name="Ng V."/>
            <person name="Clum A."/>
            <person name="Steindorff A."/>
            <person name="Ohm R.A."/>
            <person name="Martin F."/>
            <person name="Silar P."/>
            <person name="Natvig D.O."/>
            <person name="Lalanne C."/>
            <person name="Gautier V."/>
            <person name="Ament-Velasquez S.L."/>
            <person name="Kruys A."/>
            <person name="Hutchinson M.I."/>
            <person name="Powell A.J."/>
            <person name="Barry K."/>
            <person name="Miller A.N."/>
            <person name="Grigoriev I.V."/>
            <person name="Debuchy R."/>
            <person name="Gladieux P."/>
            <person name="Hiltunen Thoren M."/>
            <person name="Johannesson H."/>
        </authorList>
    </citation>
    <scope>NUCLEOTIDE SEQUENCE</scope>
    <source>
        <strain evidence="1">PSN293</strain>
    </source>
</reference>